<name>A0A392WF93_9FABA</name>
<organism evidence="2 3">
    <name type="scientific">Trifolium medium</name>
    <dbReference type="NCBI Taxonomy" id="97028"/>
    <lineage>
        <taxon>Eukaryota</taxon>
        <taxon>Viridiplantae</taxon>
        <taxon>Streptophyta</taxon>
        <taxon>Embryophyta</taxon>
        <taxon>Tracheophyta</taxon>
        <taxon>Spermatophyta</taxon>
        <taxon>Magnoliopsida</taxon>
        <taxon>eudicotyledons</taxon>
        <taxon>Gunneridae</taxon>
        <taxon>Pentapetalae</taxon>
        <taxon>rosids</taxon>
        <taxon>fabids</taxon>
        <taxon>Fabales</taxon>
        <taxon>Fabaceae</taxon>
        <taxon>Papilionoideae</taxon>
        <taxon>50 kb inversion clade</taxon>
        <taxon>NPAAA clade</taxon>
        <taxon>Hologalegina</taxon>
        <taxon>IRL clade</taxon>
        <taxon>Trifolieae</taxon>
        <taxon>Trifolium</taxon>
    </lineage>
</organism>
<dbReference type="Proteomes" id="UP000265520">
    <property type="component" value="Unassembled WGS sequence"/>
</dbReference>
<dbReference type="GO" id="GO:0003676">
    <property type="term" value="F:nucleic acid binding"/>
    <property type="evidence" value="ECO:0007669"/>
    <property type="project" value="InterPro"/>
</dbReference>
<dbReference type="GO" id="GO:0004523">
    <property type="term" value="F:RNA-DNA hybrid ribonuclease activity"/>
    <property type="evidence" value="ECO:0007669"/>
    <property type="project" value="InterPro"/>
</dbReference>
<dbReference type="AlphaFoldDB" id="A0A392WF93"/>
<feature type="domain" description="RNase H type-1" evidence="1">
    <location>
        <begin position="7"/>
        <end position="50"/>
    </location>
</feature>
<protein>
    <recommendedName>
        <fullName evidence="1">RNase H type-1 domain-containing protein</fullName>
    </recommendedName>
</protein>
<evidence type="ECO:0000313" key="2">
    <source>
        <dbReference type="EMBL" id="MCI98213.1"/>
    </source>
</evidence>
<dbReference type="InterPro" id="IPR036397">
    <property type="entry name" value="RNaseH_sf"/>
</dbReference>
<proteinExistence type="predicted"/>
<dbReference type="EMBL" id="LXQA011467059">
    <property type="protein sequence ID" value="MCI98213.1"/>
    <property type="molecule type" value="Genomic_DNA"/>
</dbReference>
<dbReference type="Pfam" id="PF13456">
    <property type="entry name" value="RVT_3"/>
    <property type="match status" value="1"/>
</dbReference>
<evidence type="ECO:0000313" key="3">
    <source>
        <dbReference type="Proteomes" id="UP000265520"/>
    </source>
</evidence>
<comment type="caution">
    <text evidence="2">The sequence shown here is derived from an EMBL/GenBank/DDBJ whole genome shotgun (WGS) entry which is preliminary data.</text>
</comment>
<sequence>MVFSFEVTPTECEASALKHALLIAMANGFERLIFESDGLTVVNAITNDYRYENEL</sequence>
<dbReference type="InterPro" id="IPR002156">
    <property type="entry name" value="RNaseH_domain"/>
</dbReference>
<accession>A0A392WF93</accession>
<evidence type="ECO:0000259" key="1">
    <source>
        <dbReference type="Pfam" id="PF13456"/>
    </source>
</evidence>
<keyword evidence="3" id="KW-1185">Reference proteome</keyword>
<reference evidence="2 3" key="1">
    <citation type="journal article" date="2018" name="Front. Plant Sci.">
        <title>Red Clover (Trifolium pratense) and Zigzag Clover (T. medium) - A Picture of Genomic Similarities and Differences.</title>
        <authorList>
            <person name="Dluhosova J."/>
            <person name="Istvanek J."/>
            <person name="Nedelnik J."/>
            <person name="Repkova J."/>
        </authorList>
    </citation>
    <scope>NUCLEOTIDE SEQUENCE [LARGE SCALE GENOMIC DNA]</scope>
    <source>
        <strain evidence="3">cv. 10/8</strain>
        <tissue evidence="2">Leaf</tissue>
    </source>
</reference>
<feature type="non-terminal residue" evidence="2">
    <location>
        <position position="55"/>
    </location>
</feature>
<dbReference type="Gene3D" id="3.30.420.10">
    <property type="entry name" value="Ribonuclease H-like superfamily/Ribonuclease H"/>
    <property type="match status" value="1"/>
</dbReference>